<evidence type="ECO:0000256" key="5">
    <source>
        <dbReference type="ARBA" id="ARBA00023163"/>
    </source>
</evidence>
<evidence type="ECO:0000256" key="3">
    <source>
        <dbReference type="ARBA" id="ARBA00023125"/>
    </source>
</evidence>
<dbReference type="PROSITE" id="PS00686">
    <property type="entry name" value="NFYA_HAP2_1"/>
    <property type="match status" value="1"/>
</dbReference>
<comment type="subcellular location">
    <subcellularLocation>
        <location evidence="1 8">Nucleus</location>
    </subcellularLocation>
</comment>
<keyword evidence="3 8" id="KW-0238">DNA-binding</keyword>
<evidence type="ECO:0000256" key="1">
    <source>
        <dbReference type="ARBA" id="ARBA00004123"/>
    </source>
</evidence>
<dbReference type="EMBL" id="OY731402">
    <property type="protein sequence ID" value="CAJ1955488.1"/>
    <property type="molecule type" value="Genomic_DNA"/>
</dbReference>
<evidence type="ECO:0000256" key="6">
    <source>
        <dbReference type="ARBA" id="ARBA00023242"/>
    </source>
</evidence>
<dbReference type="Gene3D" id="6.10.250.2430">
    <property type="match status" value="1"/>
</dbReference>
<dbReference type="PANTHER" id="PTHR12632">
    <property type="entry name" value="TRANSCRIPTION FACTOR NF-Y ALPHA-RELATED"/>
    <property type="match status" value="1"/>
</dbReference>
<evidence type="ECO:0000256" key="8">
    <source>
        <dbReference type="RuleBase" id="RU367155"/>
    </source>
</evidence>
<dbReference type="InterPro" id="IPR001289">
    <property type="entry name" value="NFYA"/>
</dbReference>
<keyword evidence="10" id="KW-1185">Reference proteome</keyword>
<dbReference type="GO" id="GO:0003677">
    <property type="term" value="F:DNA binding"/>
    <property type="evidence" value="ECO:0007669"/>
    <property type="project" value="UniProtKB-KW"/>
</dbReference>
<dbReference type="Gramene" id="rna-AYBTSS11_LOCUS16152">
    <property type="protein sequence ID" value="CAJ1955488.1"/>
    <property type="gene ID" value="gene-AYBTSS11_LOCUS16152"/>
</dbReference>
<accession>A0AA86VHQ0</accession>
<dbReference type="InterPro" id="IPR018362">
    <property type="entry name" value="CCAAT-binding_factor_CS"/>
</dbReference>
<keyword evidence="5 8" id="KW-0804">Transcription</keyword>
<protein>
    <recommendedName>
        <fullName evidence="8">Nuclear transcription factor Y subunit</fullName>
    </recommendedName>
</protein>
<dbReference type="GO" id="GO:0003700">
    <property type="term" value="F:DNA-binding transcription factor activity"/>
    <property type="evidence" value="ECO:0007669"/>
    <property type="project" value="UniProtKB-UniRule"/>
</dbReference>
<dbReference type="GO" id="GO:0016602">
    <property type="term" value="C:CCAAT-binding factor complex"/>
    <property type="evidence" value="ECO:0007669"/>
    <property type="project" value="InterPro"/>
</dbReference>
<dbReference type="PROSITE" id="PS51152">
    <property type="entry name" value="NFYA_HAP2_2"/>
    <property type="match status" value="1"/>
</dbReference>
<sequence>MNCLCENDCGLFSSHSTSPSVSGCPLWGTSQSRSLSLKVDLLPQQCHRSTTLSFHFQDQDSSSTQSDKSYPGVGSAQSGIGFEPYGLFSIRKFLLNSPAVYIIYHIDEYFSALDLDQMYVQHSSTGSTLGTTGGKTIGCVIRSFMGSHDFTYPPPLLDHSQTLAHIARHYADPCYSSLIASSYGPQCKIPRVQPVETAPIRIPLPLDFTEEPIYVNSKQYHAILRRRHYRAKLEGHNKPIKDRKPYLHESRHLHALKRARGAGGRFLNTKKLQPSNLLRGNTAESNMHQMQNYRDCDNARNMQNYTSDEGGGGPTQHHLFFCT</sequence>
<dbReference type="Pfam" id="PF02045">
    <property type="entry name" value="CBFB_NFYA"/>
    <property type="match status" value="1"/>
</dbReference>
<evidence type="ECO:0000256" key="4">
    <source>
        <dbReference type="ARBA" id="ARBA00023159"/>
    </source>
</evidence>
<dbReference type="Proteomes" id="UP001189624">
    <property type="component" value="Chromosome 5"/>
</dbReference>
<keyword evidence="6 8" id="KW-0539">Nucleus</keyword>
<name>A0AA86VHQ0_9FABA</name>
<evidence type="ECO:0000313" key="9">
    <source>
        <dbReference type="EMBL" id="CAJ1955488.1"/>
    </source>
</evidence>
<proteinExistence type="inferred from homology"/>
<dbReference type="PRINTS" id="PR00616">
    <property type="entry name" value="CCAATSUBUNTB"/>
</dbReference>
<organism evidence="9 10">
    <name type="scientific">Sphenostylis stenocarpa</name>
    <dbReference type="NCBI Taxonomy" id="92480"/>
    <lineage>
        <taxon>Eukaryota</taxon>
        <taxon>Viridiplantae</taxon>
        <taxon>Streptophyta</taxon>
        <taxon>Embryophyta</taxon>
        <taxon>Tracheophyta</taxon>
        <taxon>Spermatophyta</taxon>
        <taxon>Magnoliopsida</taxon>
        <taxon>eudicotyledons</taxon>
        <taxon>Gunneridae</taxon>
        <taxon>Pentapetalae</taxon>
        <taxon>rosids</taxon>
        <taxon>fabids</taxon>
        <taxon>Fabales</taxon>
        <taxon>Fabaceae</taxon>
        <taxon>Papilionoideae</taxon>
        <taxon>50 kb inversion clade</taxon>
        <taxon>NPAAA clade</taxon>
        <taxon>indigoferoid/millettioid clade</taxon>
        <taxon>Phaseoleae</taxon>
        <taxon>Sphenostylis</taxon>
    </lineage>
</organism>
<keyword evidence="2 8" id="KW-0805">Transcription regulation</keyword>
<keyword evidence="4" id="KW-0010">Activator</keyword>
<evidence type="ECO:0000313" key="10">
    <source>
        <dbReference type="Proteomes" id="UP001189624"/>
    </source>
</evidence>
<comment type="subunit">
    <text evidence="7">Heterotrimeric transcription factor composed of three components, NF-YA, NF-YB and NF-YC. NF-YB and NF-YC must interact and dimerize for NF-YA association and DNA binding.</text>
</comment>
<reference evidence="9" key="1">
    <citation type="submission" date="2023-10" db="EMBL/GenBank/DDBJ databases">
        <authorList>
            <person name="Domelevo Entfellner J.-B."/>
        </authorList>
    </citation>
    <scope>NUCLEOTIDE SEQUENCE</scope>
</reference>
<dbReference type="SMART" id="SM00521">
    <property type="entry name" value="CBF"/>
    <property type="match status" value="1"/>
</dbReference>
<comment type="similarity">
    <text evidence="8">Belongs to the NFYA/HAP2 subunit family.</text>
</comment>
<evidence type="ECO:0000256" key="7">
    <source>
        <dbReference type="ARBA" id="ARBA00025911"/>
    </source>
</evidence>
<comment type="function">
    <text evidence="8">Component of the sequence-specific heterotrimeric transcription factor (NF-Y) which specifically recognizes a 5'-CCAAT-3' box motif found in the promoters of its target genes.</text>
</comment>
<dbReference type="AlphaFoldDB" id="A0AA86VHQ0"/>
<gene>
    <name evidence="9" type="ORF">AYBTSS11_LOCUS16152</name>
</gene>
<evidence type="ECO:0000256" key="2">
    <source>
        <dbReference type="ARBA" id="ARBA00023015"/>
    </source>
</evidence>